<dbReference type="InterPro" id="IPR038109">
    <property type="entry name" value="DNA_bind_recomb_sf"/>
</dbReference>
<evidence type="ECO:0000256" key="3">
    <source>
        <dbReference type="SAM" id="Coils"/>
    </source>
</evidence>
<dbReference type="Pfam" id="PF07508">
    <property type="entry name" value="Recombinase"/>
    <property type="match status" value="1"/>
</dbReference>
<dbReference type="Proteomes" id="UP001157167">
    <property type="component" value="Unassembled WGS sequence"/>
</dbReference>
<dbReference type="SUPFAM" id="SSF53041">
    <property type="entry name" value="Resolvase-like"/>
    <property type="match status" value="1"/>
</dbReference>
<dbReference type="InterPro" id="IPR050639">
    <property type="entry name" value="SSR_resolvase"/>
</dbReference>
<protein>
    <submittedName>
        <fullName evidence="5">Integrase</fullName>
    </submittedName>
</protein>
<evidence type="ECO:0000313" key="6">
    <source>
        <dbReference type="Proteomes" id="UP001157167"/>
    </source>
</evidence>
<dbReference type="Gene3D" id="3.90.1750.20">
    <property type="entry name" value="Putative Large Serine Recombinase, Chain B, Domain 2"/>
    <property type="match status" value="1"/>
</dbReference>
<keyword evidence="3" id="KW-0175">Coiled coil</keyword>
<organism evidence="5 6">
    <name type="scientific">Zoogloea oryzae</name>
    <dbReference type="NCBI Taxonomy" id="310767"/>
    <lineage>
        <taxon>Bacteria</taxon>
        <taxon>Pseudomonadati</taxon>
        <taxon>Pseudomonadota</taxon>
        <taxon>Betaproteobacteria</taxon>
        <taxon>Rhodocyclales</taxon>
        <taxon>Zoogloeaceae</taxon>
        <taxon>Zoogloea</taxon>
    </lineage>
</organism>
<keyword evidence="6" id="KW-1185">Reference proteome</keyword>
<feature type="coiled-coil region" evidence="3">
    <location>
        <begin position="343"/>
        <end position="406"/>
    </location>
</feature>
<accession>A0ABQ6F5F6</accession>
<dbReference type="Gene3D" id="3.40.50.1390">
    <property type="entry name" value="Resolvase, N-terminal catalytic domain"/>
    <property type="match status" value="1"/>
</dbReference>
<dbReference type="PROSITE" id="PS51737">
    <property type="entry name" value="RECOMBINASE_DNA_BIND"/>
    <property type="match status" value="1"/>
</dbReference>
<evidence type="ECO:0000256" key="1">
    <source>
        <dbReference type="ARBA" id="ARBA00023125"/>
    </source>
</evidence>
<dbReference type="EMBL" id="BSPX01000002">
    <property type="protein sequence ID" value="GLT20773.1"/>
    <property type="molecule type" value="Genomic_DNA"/>
</dbReference>
<keyword evidence="2" id="KW-0233">DNA recombination</keyword>
<dbReference type="PANTHER" id="PTHR30461:SF2">
    <property type="entry name" value="SERINE RECOMBINASE PINE-RELATED"/>
    <property type="match status" value="1"/>
</dbReference>
<gene>
    <name evidence="5" type="ORF">GCM10007933_02250</name>
</gene>
<dbReference type="PANTHER" id="PTHR30461">
    <property type="entry name" value="DNA-INVERTASE FROM LAMBDOID PROPHAGE"/>
    <property type="match status" value="1"/>
</dbReference>
<reference evidence="6" key="1">
    <citation type="journal article" date="2019" name="Int. J. Syst. Evol. Microbiol.">
        <title>The Global Catalogue of Microorganisms (GCM) 10K type strain sequencing project: providing services to taxonomists for standard genome sequencing and annotation.</title>
        <authorList>
            <consortium name="The Broad Institute Genomics Platform"/>
            <consortium name="The Broad Institute Genome Sequencing Center for Infectious Disease"/>
            <person name="Wu L."/>
            <person name="Ma J."/>
        </authorList>
    </citation>
    <scope>NUCLEOTIDE SEQUENCE [LARGE SCALE GENOMIC DNA]</scope>
    <source>
        <strain evidence="6">NBRC 102407</strain>
    </source>
</reference>
<dbReference type="InterPro" id="IPR036162">
    <property type="entry name" value="Resolvase-like_N_sf"/>
</dbReference>
<name>A0ABQ6F5F6_9RHOO</name>
<evidence type="ECO:0000259" key="4">
    <source>
        <dbReference type="PROSITE" id="PS51737"/>
    </source>
</evidence>
<sequence>MRDEGLSAYHQRHIKQGALGVFLEAVSAGTISPGSVLIVEALDRLSRAEPIVAQAQLAQIINAGITVVTASDGREYNREGLKAQPMDLVYSLLLMIQAHKESETKSVRVKASIRRLCEQWIAGTYRGPINNGHDPAWVRRSGQGWELVEEHVAAVRRTVELFRAGEGATRIIRELNAHGLKLAPKGGAASSIYKLLRLPALYGAKRLEIDGQEYTMFDYYPALMTADEWAELQHLLGDRSRRRGRGDIVGLITGMKRTFCGYCGAAVVAQNLMTRNKRPDGIPQDGHRRLTCQRNAHAHECPVPGTCSVVPVEHALLAWCSDQMNLTAITEGGPDLQTPRARLAKLRLEITQVERQIAKITDALLDDDGPAPVAFARRARDLEAQLEQLNTEATATERELAAVASRSTTPALASAWSALAERALGMDHDARLQIRNMVADTFERIVILHAGADPYANGPKPITIQLISKTGAGRVLNIHRKTGALLDARTTAPDIPDAPDPYA</sequence>
<dbReference type="CDD" id="cd00338">
    <property type="entry name" value="Ser_Recombinase"/>
    <property type="match status" value="1"/>
</dbReference>
<comment type="caution">
    <text evidence="5">The sequence shown here is derived from an EMBL/GenBank/DDBJ whole genome shotgun (WGS) entry which is preliminary data.</text>
</comment>
<evidence type="ECO:0000256" key="2">
    <source>
        <dbReference type="ARBA" id="ARBA00023172"/>
    </source>
</evidence>
<feature type="domain" description="Recombinase" evidence="4">
    <location>
        <begin position="128"/>
        <end position="242"/>
    </location>
</feature>
<keyword evidence="1" id="KW-0238">DNA-binding</keyword>
<dbReference type="InterPro" id="IPR011109">
    <property type="entry name" value="DNA_bind_recombinase_dom"/>
</dbReference>
<proteinExistence type="predicted"/>
<evidence type="ECO:0000313" key="5">
    <source>
        <dbReference type="EMBL" id="GLT20773.1"/>
    </source>
</evidence>